<dbReference type="Proteomes" id="UP001059380">
    <property type="component" value="Chromosome"/>
</dbReference>
<keyword evidence="1" id="KW-0812">Transmembrane</keyword>
<organism evidence="3 4">
    <name type="scientific">Occallatibacter riparius</name>
    <dbReference type="NCBI Taxonomy" id="1002689"/>
    <lineage>
        <taxon>Bacteria</taxon>
        <taxon>Pseudomonadati</taxon>
        <taxon>Acidobacteriota</taxon>
        <taxon>Terriglobia</taxon>
        <taxon>Terriglobales</taxon>
        <taxon>Acidobacteriaceae</taxon>
        <taxon>Occallatibacter</taxon>
    </lineage>
</organism>
<feature type="transmembrane region" description="Helical" evidence="1">
    <location>
        <begin position="318"/>
        <end position="338"/>
    </location>
</feature>
<dbReference type="EMBL" id="CP093313">
    <property type="protein sequence ID" value="UWZ81682.1"/>
    <property type="molecule type" value="Genomic_DNA"/>
</dbReference>
<dbReference type="PANTHER" id="PTHR43646">
    <property type="entry name" value="GLYCOSYLTRANSFERASE"/>
    <property type="match status" value="1"/>
</dbReference>
<accession>A0A9J7BIR0</accession>
<dbReference type="InterPro" id="IPR029044">
    <property type="entry name" value="Nucleotide-diphossugar_trans"/>
</dbReference>
<evidence type="ECO:0000313" key="4">
    <source>
        <dbReference type="Proteomes" id="UP001059380"/>
    </source>
</evidence>
<dbReference type="CDD" id="cd00761">
    <property type="entry name" value="Glyco_tranf_GTA_type"/>
    <property type="match status" value="1"/>
</dbReference>
<dbReference type="InterPro" id="IPR001173">
    <property type="entry name" value="Glyco_trans_2-like"/>
</dbReference>
<reference evidence="3" key="1">
    <citation type="submission" date="2021-04" db="EMBL/GenBank/DDBJ databases">
        <title>Phylogenetic analysis of Acidobacteriaceae.</title>
        <authorList>
            <person name="Qiu L."/>
            <person name="Zhang Q."/>
        </authorList>
    </citation>
    <scope>NUCLEOTIDE SEQUENCE</scope>
    <source>
        <strain evidence="3">DSM 25168</strain>
    </source>
</reference>
<keyword evidence="1" id="KW-1133">Transmembrane helix</keyword>
<dbReference type="Gene3D" id="3.90.550.10">
    <property type="entry name" value="Spore Coat Polysaccharide Biosynthesis Protein SpsA, Chain A"/>
    <property type="match status" value="1"/>
</dbReference>
<dbReference type="Pfam" id="PF00535">
    <property type="entry name" value="Glycos_transf_2"/>
    <property type="match status" value="1"/>
</dbReference>
<name>A0A9J7BIR0_9BACT</name>
<dbReference type="RefSeq" id="WP_260790528.1">
    <property type="nucleotide sequence ID" value="NZ_CP093313.1"/>
</dbReference>
<dbReference type="PANTHER" id="PTHR43646:SF3">
    <property type="entry name" value="SLR1566 PROTEIN"/>
    <property type="match status" value="1"/>
</dbReference>
<feature type="transmembrane region" description="Helical" evidence="1">
    <location>
        <begin position="267"/>
        <end position="287"/>
    </location>
</feature>
<protein>
    <submittedName>
        <fullName evidence="3">Glycosyltransferase family 2 protein</fullName>
    </submittedName>
</protein>
<evidence type="ECO:0000313" key="3">
    <source>
        <dbReference type="EMBL" id="UWZ81682.1"/>
    </source>
</evidence>
<dbReference type="AlphaFoldDB" id="A0A9J7BIR0"/>
<feature type="transmembrane region" description="Helical" evidence="1">
    <location>
        <begin position="294"/>
        <end position="312"/>
    </location>
</feature>
<keyword evidence="4" id="KW-1185">Reference proteome</keyword>
<gene>
    <name evidence="3" type="ORF">MOP44_13925</name>
</gene>
<dbReference type="SUPFAM" id="SSF53448">
    <property type="entry name" value="Nucleotide-diphospho-sugar transferases"/>
    <property type="match status" value="1"/>
</dbReference>
<proteinExistence type="predicted"/>
<feature type="domain" description="Glycosyltransferase 2-like" evidence="2">
    <location>
        <begin position="37"/>
        <end position="133"/>
    </location>
</feature>
<evidence type="ECO:0000259" key="2">
    <source>
        <dbReference type="Pfam" id="PF00535"/>
    </source>
</evidence>
<dbReference type="KEGG" id="orp:MOP44_13925"/>
<keyword evidence="1" id="KW-0472">Membrane</keyword>
<sequence length="357" mass="38274">MIIPALICALGLPAGYLLIRRVPTCPSSVSATGPSLSIIIPARNEERNLPRILRSIAESGAHPEQVLVIDDGSNDQTAPLGAALGARVVTSSAKPAGWTGKSWACLQGAQLASGDLLLFLDADTYFLPGGLGRIKSCWLRQRDPQLVLSILPFHATHAPYEQMSLVFNILMAAGAGGFGPLAAPQLFGQCLLIPRDLYFQAGGHAAVPGVVLENLRWAGNLRTCGARIQCLGGEGALHMRMFPEGFQQMSESWAKAFTQGAVDSGPIVLATSIIGISALWSTTLLFLVPHGQGLLALLIVYLLLGLQIAWMARRLGAYRFLTCFLFPVPLAYFCLVFGRATARRALGRTTTWRGREV</sequence>
<evidence type="ECO:0000256" key="1">
    <source>
        <dbReference type="SAM" id="Phobius"/>
    </source>
</evidence>